<dbReference type="SUPFAM" id="SSF57196">
    <property type="entry name" value="EGF/Laminin"/>
    <property type="match status" value="1"/>
</dbReference>
<feature type="domain" description="EGF-like" evidence="3">
    <location>
        <begin position="664"/>
        <end position="699"/>
    </location>
</feature>
<gene>
    <name evidence="4" type="ORF">Ae201684_006146</name>
</gene>
<evidence type="ECO:0000256" key="1">
    <source>
        <dbReference type="PROSITE-ProRule" id="PRU00076"/>
    </source>
</evidence>
<dbReference type="Gene3D" id="2.60.120.260">
    <property type="entry name" value="Galactose-binding domain-like"/>
    <property type="match status" value="1"/>
</dbReference>
<feature type="disulfide bond" evidence="1">
    <location>
        <begin position="668"/>
        <end position="678"/>
    </location>
</feature>
<dbReference type="InterPro" id="IPR000742">
    <property type="entry name" value="EGF"/>
</dbReference>
<dbReference type="PANTHER" id="PTHR23244:SF471">
    <property type="entry name" value="GUANINE NUCLEOTIDE-BINDING PROTEIN SUBUNIT BETA 1-RELATED"/>
    <property type="match status" value="1"/>
</dbReference>
<name>A0A6G0XDU2_9STRA</name>
<dbReference type="InterPro" id="IPR015915">
    <property type="entry name" value="Kelch-typ_b-propeller"/>
</dbReference>
<evidence type="ECO:0000313" key="5">
    <source>
        <dbReference type="Proteomes" id="UP000481153"/>
    </source>
</evidence>
<keyword evidence="1" id="KW-1015">Disulfide bond</keyword>
<feature type="chain" id="PRO_5026156943" description="EGF-like domain-containing protein" evidence="2">
    <location>
        <begin position="20"/>
        <end position="770"/>
    </location>
</feature>
<evidence type="ECO:0000256" key="2">
    <source>
        <dbReference type="SAM" id="SignalP"/>
    </source>
</evidence>
<comment type="caution">
    <text evidence="4">The sequence shown here is derived from an EMBL/GenBank/DDBJ whole genome shotgun (WGS) entry which is preliminary data.</text>
</comment>
<dbReference type="EMBL" id="VJMJ01000079">
    <property type="protein sequence ID" value="KAF0738169.1"/>
    <property type="molecule type" value="Genomic_DNA"/>
</dbReference>
<dbReference type="Gene3D" id="2.120.10.80">
    <property type="entry name" value="Kelch-type beta propeller"/>
    <property type="match status" value="2"/>
</dbReference>
<dbReference type="SUPFAM" id="SSF117281">
    <property type="entry name" value="Kelch motif"/>
    <property type="match status" value="1"/>
</dbReference>
<dbReference type="PANTHER" id="PTHR23244">
    <property type="entry name" value="KELCH REPEAT DOMAIN"/>
    <property type="match status" value="1"/>
</dbReference>
<reference evidence="4 5" key="1">
    <citation type="submission" date="2019-07" db="EMBL/GenBank/DDBJ databases">
        <title>Genomics analysis of Aphanomyces spp. identifies a new class of oomycete effector associated with host adaptation.</title>
        <authorList>
            <person name="Gaulin E."/>
        </authorList>
    </citation>
    <scope>NUCLEOTIDE SEQUENCE [LARGE SCALE GENOMIC DNA]</scope>
    <source>
        <strain evidence="4 5">ATCC 201684</strain>
    </source>
</reference>
<comment type="caution">
    <text evidence="1">Lacks conserved residue(s) required for the propagation of feature annotation.</text>
</comment>
<protein>
    <recommendedName>
        <fullName evidence="3">EGF-like domain-containing protein</fullName>
    </recommendedName>
</protein>
<dbReference type="VEuPathDB" id="FungiDB:AeMF1_001226"/>
<keyword evidence="5" id="KW-1185">Reference proteome</keyword>
<dbReference type="SMART" id="SM00181">
    <property type="entry name" value="EGF"/>
    <property type="match status" value="4"/>
</dbReference>
<dbReference type="PROSITE" id="PS50026">
    <property type="entry name" value="EGF_3"/>
    <property type="match status" value="1"/>
</dbReference>
<sequence>MRTWIVFVCLASSGIAVLSLQLGAGPGPRRGHSLALHGSRAVVFGGRADDTETPHVPRTYDIMDVHGKLEFATYTDLPVKDTCTDDTCAVPIGVYFNDVWAYDINCTRYAEDSCVDKSWVQLREGEAWGGCSMHFGALICPKPPERWFHKAQVFGDTMLIYGGFGLLCTDYCDDMWQFNFDDNSWTELRELGSPLPGPGKRWKFSSSATATSMFIFGGYRLWQGFAPQNSEANQWSDTSVYPEGGYLDDLWQYHIANASWTQLPKMPSCSATEASCSMDWPPGRAGHASVIFQDGLYIHGGYQTFFPYPTTSGAGAGRGVMPGSPPGYTPFPTNPYYLSDLWLFNITTGLWEEISPRFGTMPGPRAEHSMIAADKVFVLFGGYRSNYYYDDTWQFNTTVSQWLEQSAFLEALYPVNCTDDLSARANPHSGTYRAYVPVNDSTKTTLELEKEAHYGTTTFSVIADPTRGLGLSTPTFYSQARRQAPGWDGCRDRVDDRTDLPWDLQWSKPNQRAGHTAAYHSGYHLMLLYGGYGVEREELYKTNSTTPAVTYGDWWSYSLANCIKNCSLHGICSYGHCVCDDGYYGTDCSNITCPGSVCEYDDVKQSTTCAHCCFSGFEHTGNDTYVPNIQKLPCSGNITRYSNGICDGFGQCICRPPFIGADCSIRDCAYNCSNHGFCSIEFPNSRCMCDPGYAGKYCQEKICLNNCSYPNGVCVNGSCYCSMLYEPYNKTLEYFPYMGEDCSFVMPFCAAPPSAWAAWSAVVIAFVAHL</sequence>
<accession>A0A6G0XDU2</accession>
<dbReference type="Gene3D" id="2.10.25.10">
    <property type="entry name" value="Laminin"/>
    <property type="match status" value="1"/>
</dbReference>
<dbReference type="CDD" id="cd00054">
    <property type="entry name" value="EGF_CA"/>
    <property type="match status" value="1"/>
</dbReference>
<feature type="disulfide bond" evidence="1">
    <location>
        <begin position="689"/>
        <end position="698"/>
    </location>
</feature>
<evidence type="ECO:0000259" key="3">
    <source>
        <dbReference type="PROSITE" id="PS50026"/>
    </source>
</evidence>
<dbReference type="PROSITE" id="PS01186">
    <property type="entry name" value="EGF_2"/>
    <property type="match status" value="2"/>
</dbReference>
<organism evidence="4 5">
    <name type="scientific">Aphanomyces euteiches</name>
    <dbReference type="NCBI Taxonomy" id="100861"/>
    <lineage>
        <taxon>Eukaryota</taxon>
        <taxon>Sar</taxon>
        <taxon>Stramenopiles</taxon>
        <taxon>Oomycota</taxon>
        <taxon>Saprolegniomycetes</taxon>
        <taxon>Saprolegniales</taxon>
        <taxon>Verrucalvaceae</taxon>
        <taxon>Aphanomyces</taxon>
    </lineage>
</organism>
<dbReference type="Pfam" id="PF24681">
    <property type="entry name" value="Kelch_KLHDC2_KLHL20_DRC7"/>
    <property type="match status" value="1"/>
</dbReference>
<keyword evidence="1" id="KW-0245">EGF-like domain</keyword>
<feature type="signal peptide" evidence="2">
    <location>
        <begin position="1"/>
        <end position="19"/>
    </location>
</feature>
<evidence type="ECO:0000313" key="4">
    <source>
        <dbReference type="EMBL" id="KAF0738169.1"/>
    </source>
</evidence>
<proteinExistence type="predicted"/>
<keyword evidence="2" id="KW-0732">Signal</keyword>
<dbReference type="PROSITE" id="PS00022">
    <property type="entry name" value="EGF_1"/>
    <property type="match status" value="1"/>
</dbReference>
<dbReference type="Proteomes" id="UP000481153">
    <property type="component" value="Unassembled WGS sequence"/>
</dbReference>
<dbReference type="AlphaFoldDB" id="A0A6G0XDU2"/>
<dbReference type="Pfam" id="PF25024">
    <property type="entry name" value="EGF_TEN"/>
    <property type="match status" value="1"/>
</dbReference>